<dbReference type="OrthoDB" id="3431978at2"/>
<sequence length="140" mass="15182">MKIRPVLGATAGLLALLTAVAPAASAGGNWDYGTSRTKLSNGYLFTQIAADWDYPIEQPDGGVYWKMNEWYEKTGGGTITAQFGFNYHGYSYNQGWFNQSAGTTSHAFFNGLGFNDCSHVVGWLAVQGQNTFYNAPVTAC</sequence>
<feature type="signal peptide" evidence="1">
    <location>
        <begin position="1"/>
        <end position="26"/>
    </location>
</feature>
<organism evidence="2 3">
    <name type="scientific">Streptomyces viridochromogenes</name>
    <dbReference type="NCBI Taxonomy" id="1938"/>
    <lineage>
        <taxon>Bacteria</taxon>
        <taxon>Bacillati</taxon>
        <taxon>Actinomycetota</taxon>
        <taxon>Actinomycetes</taxon>
        <taxon>Kitasatosporales</taxon>
        <taxon>Streptomycetaceae</taxon>
        <taxon>Streptomyces</taxon>
    </lineage>
</organism>
<name>A0A0L8LCD5_STRVR</name>
<keyword evidence="1" id="KW-0732">Signal</keyword>
<proteinExistence type="predicted"/>
<dbReference type="EMBL" id="LGUP01000023">
    <property type="protein sequence ID" value="KOG35810.1"/>
    <property type="molecule type" value="Genomic_DNA"/>
</dbReference>
<gene>
    <name evidence="2" type="ORF">ADK34_04380</name>
</gene>
<evidence type="ECO:0000256" key="1">
    <source>
        <dbReference type="SAM" id="SignalP"/>
    </source>
</evidence>
<reference evidence="2 3" key="1">
    <citation type="submission" date="2015-06" db="EMBL/GenBank/DDBJ databases">
        <authorList>
            <person name="Hoefler B.C."/>
            <person name="Straight P.D."/>
        </authorList>
    </citation>
    <scope>NUCLEOTIDE SEQUENCE [LARGE SCALE GENOMIC DNA]</scope>
    <source>
        <strain evidence="2 3">NRRL 3427</strain>
    </source>
</reference>
<feature type="chain" id="PRO_5005586074" description="Secreted protein" evidence="1">
    <location>
        <begin position="27"/>
        <end position="140"/>
    </location>
</feature>
<protein>
    <recommendedName>
        <fullName evidence="4">Secreted protein</fullName>
    </recommendedName>
</protein>
<comment type="caution">
    <text evidence="2">The sequence shown here is derived from an EMBL/GenBank/DDBJ whole genome shotgun (WGS) entry which is preliminary data.</text>
</comment>
<evidence type="ECO:0008006" key="4">
    <source>
        <dbReference type="Google" id="ProtNLM"/>
    </source>
</evidence>
<dbReference type="AlphaFoldDB" id="A0A0L8LCD5"/>
<dbReference type="Proteomes" id="UP000037023">
    <property type="component" value="Unassembled WGS sequence"/>
</dbReference>
<evidence type="ECO:0000313" key="2">
    <source>
        <dbReference type="EMBL" id="KOG35810.1"/>
    </source>
</evidence>
<accession>A0A0L8LCD5</accession>
<dbReference type="PATRIC" id="fig|1938.6.peg.968"/>
<dbReference type="RefSeq" id="WP_033211808.1">
    <property type="nucleotide sequence ID" value="NZ_LGUP01000023.1"/>
</dbReference>
<evidence type="ECO:0000313" key="3">
    <source>
        <dbReference type="Proteomes" id="UP000037023"/>
    </source>
</evidence>